<reference evidence="5 6" key="1">
    <citation type="submission" date="2019-03" db="EMBL/GenBank/DDBJ databases">
        <title>Genomic Encyclopedia of Type Strains, Phase IV (KMG-IV): sequencing the most valuable type-strain genomes for metagenomic binning, comparative biology and taxonomic classification.</title>
        <authorList>
            <person name="Goeker M."/>
        </authorList>
    </citation>
    <scope>NUCLEOTIDE SEQUENCE [LARGE SCALE GENOMIC DNA]</scope>
    <source>
        <strain evidence="5 6">DSM 24176</strain>
    </source>
</reference>
<protein>
    <submittedName>
        <fullName evidence="5">Murein DD-endopeptidase MepM/ murein hydrolase activator NlpD</fullName>
    </submittedName>
</protein>
<dbReference type="Pfam" id="PF01476">
    <property type="entry name" value="LysM"/>
    <property type="match status" value="1"/>
</dbReference>
<keyword evidence="5" id="KW-0378">Hydrolase</keyword>
<dbReference type="Pfam" id="PF07501">
    <property type="entry name" value="G5"/>
    <property type="match status" value="1"/>
</dbReference>
<keyword evidence="1" id="KW-0732">Signal</keyword>
<evidence type="ECO:0000256" key="1">
    <source>
        <dbReference type="ARBA" id="ARBA00022729"/>
    </source>
</evidence>
<feature type="domain" description="G5" evidence="3">
    <location>
        <begin position="319"/>
        <end position="399"/>
    </location>
</feature>
<dbReference type="CDD" id="cd12797">
    <property type="entry name" value="M23_peptidase"/>
    <property type="match status" value="1"/>
</dbReference>
<dbReference type="SUPFAM" id="SSF54106">
    <property type="entry name" value="LysM domain"/>
    <property type="match status" value="1"/>
</dbReference>
<dbReference type="SMART" id="SM01208">
    <property type="entry name" value="G5"/>
    <property type="match status" value="1"/>
</dbReference>
<dbReference type="PANTHER" id="PTHR21666">
    <property type="entry name" value="PEPTIDASE-RELATED"/>
    <property type="match status" value="1"/>
</dbReference>
<dbReference type="SMART" id="SM00257">
    <property type="entry name" value="LysM"/>
    <property type="match status" value="1"/>
</dbReference>
<dbReference type="CDD" id="cd00118">
    <property type="entry name" value="LysM"/>
    <property type="match status" value="1"/>
</dbReference>
<feature type="compositionally biased region" description="Acidic residues" evidence="2">
    <location>
        <begin position="206"/>
        <end position="222"/>
    </location>
</feature>
<organism evidence="5 6">
    <name type="scientific">Natranaerovirga hydrolytica</name>
    <dbReference type="NCBI Taxonomy" id="680378"/>
    <lineage>
        <taxon>Bacteria</taxon>
        <taxon>Bacillati</taxon>
        <taxon>Bacillota</taxon>
        <taxon>Clostridia</taxon>
        <taxon>Lachnospirales</taxon>
        <taxon>Natranaerovirgaceae</taxon>
        <taxon>Natranaerovirga</taxon>
    </lineage>
</organism>
<keyword evidence="6" id="KW-1185">Reference proteome</keyword>
<dbReference type="AlphaFoldDB" id="A0A4R1MK33"/>
<dbReference type="PROSITE" id="PS51109">
    <property type="entry name" value="G5"/>
    <property type="match status" value="1"/>
</dbReference>
<dbReference type="Pfam" id="PF01551">
    <property type="entry name" value="Peptidase_M23"/>
    <property type="match status" value="1"/>
</dbReference>
<evidence type="ECO:0000259" key="4">
    <source>
        <dbReference type="PROSITE" id="PS51782"/>
    </source>
</evidence>
<dbReference type="OrthoDB" id="9809488at2"/>
<dbReference type="Gene3D" id="2.20.230.10">
    <property type="entry name" value="Resuscitation-promoting factor rpfb"/>
    <property type="match status" value="1"/>
</dbReference>
<dbReference type="RefSeq" id="WP_132282084.1">
    <property type="nucleotide sequence ID" value="NZ_SMGQ01000012.1"/>
</dbReference>
<evidence type="ECO:0000256" key="2">
    <source>
        <dbReference type="SAM" id="MobiDB-lite"/>
    </source>
</evidence>
<proteinExistence type="predicted"/>
<dbReference type="PROSITE" id="PS51782">
    <property type="entry name" value="LYSM"/>
    <property type="match status" value="1"/>
</dbReference>
<evidence type="ECO:0000259" key="3">
    <source>
        <dbReference type="PROSITE" id="PS51109"/>
    </source>
</evidence>
<dbReference type="SUPFAM" id="SSF51261">
    <property type="entry name" value="Duplicated hybrid motif"/>
    <property type="match status" value="1"/>
</dbReference>
<dbReference type="GO" id="GO:0004222">
    <property type="term" value="F:metalloendopeptidase activity"/>
    <property type="evidence" value="ECO:0007669"/>
    <property type="project" value="TreeGrafter"/>
</dbReference>
<dbReference type="InterPro" id="IPR036779">
    <property type="entry name" value="LysM_dom_sf"/>
</dbReference>
<accession>A0A4R1MK33</accession>
<evidence type="ECO:0000313" key="6">
    <source>
        <dbReference type="Proteomes" id="UP000294545"/>
    </source>
</evidence>
<dbReference type="InterPro" id="IPR011098">
    <property type="entry name" value="G5_dom"/>
</dbReference>
<dbReference type="EMBL" id="SMGQ01000012">
    <property type="protein sequence ID" value="TCK93168.1"/>
    <property type="molecule type" value="Genomic_DNA"/>
</dbReference>
<name>A0A4R1MK33_9FIRM</name>
<dbReference type="InterPro" id="IPR016047">
    <property type="entry name" value="M23ase_b-sheet_dom"/>
</dbReference>
<dbReference type="InterPro" id="IPR050570">
    <property type="entry name" value="Cell_wall_metabolism_enzyme"/>
</dbReference>
<dbReference type="PANTHER" id="PTHR21666:SF270">
    <property type="entry name" value="MUREIN HYDROLASE ACTIVATOR ENVC"/>
    <property type="match status" value="1"/>
</dbReference>
<comment type="caution">
    <text evidence="5">The sequence shown here is derived from an EMBL/GenBank/DDBJ whole genome shotgun (WGS) entry which is preliminary data.</text>
</comment>
<gene>
    <name evidence="5" type="ORF">EDC19_1356</name>
</gene>
<dbReference type="InterPro" id="IPR011055">
    <property type="entry name" value="Dup_hybrid_motif"/>
</dbReference>
<dbReference type="InterPro" id="IPR018392">
    <property type="entry name" value="LysM"/>
</dbReference>
<dbReference type="Gene3D" id="3.10.350.10">
    <property type="entry name" value="LysM domain"/>
    <property type="match status" value="1"/>
</dbReference>
<feature type="domain" description="LysM" evidence="4">
    <location>
        <begin position="267"/>
        <end position="312"/>
    </location>
</feature>
<dbReference type="Gene3D" id="2.70.70.10">
    <property type="entry name" value="Glucose Permease (Domain IIA)"/>
    <property type="match status" value="1"/>
</dbReference>
<feature type="region of interest" description="Disordered" evidence="2">
    <location>
        <begin position="202"/>
        <end position="222"/>
    </location>
</feature>
<dbReference type="Proteomes" id="UP000294545">
    <property type="component" value="Unassembled WGS sequence"/>
</dbReference>
<sequence>MNGLPKFSETMVIKRMQIIMIAFCTMFIVFAVNQLGSQASSEREPVLADAYKVVFEGNEIGIVEDKEIVDALFNKVTYKVQREINKSILIDKELEIYVENTAADSFTTVRELEDNLYNTIVSNLHNYKQKAYILKINDLEIALENEEDILKVLEEAQRKYDVNGDFGIELVADAGTYGEEEKFVPKVLKLEKEARDVNLLTSSNEENLDVDSDTDAEESIEKDETTEIVEIEYVEQVEVFSGYITSDQISTTEEAIELITKEKEEEKVYEVESGDSLSVIAHKNEMRLTDLLKLNPDLHENSVLQIGQELVVTVPEPELSIVTKERIFYTADIKRSTEYVDNPNQYEGHTSTVSSGSDGVMEVTAIISKVNGIEEGKEIVDELIIQEAEPRIVERGTKPLPYGSTGQFIRPISGGRLTSGFGYRSSGFHSGIDLATNIGTPVMASDGGKVTYAGWQGAYGYVIYVDHGNGVQTRYAHLNRILVSKGQVVSQYEKIAETGNTGRSTGPHIHFEVRVNGSAQNPLNYIR</sequence>
<evidence type="ECO:0000313" key="5">
    <source>
        <dbReference type="EMBL" id="TCK93168.1"/>
    </source>
</evidence>